<protein>
    <submittedName>
        <fullName evidence="1">Uncharacterized protein</fullName>
    </submittedName>
</protein>
<gene>
    <name evidence="1" type="ORF">DF168_02107</name>
</gene>
<accession>A0A2Z4ARZ5</accession>
<evidence type="ECO:0000313" key="2">
    <source>
        <dbReference type="Proteomes" id="UP000247465"/>
    </source>
</evidence>
<evidence type="ECO:0000313" key="1">
    <source>
        <dbReference type="EMBL" id="AWT60882.1"/>
    </source>
</evidence>
<dbReference type="AlphaFoldDB" id="A0A2Z4ARZ5"/>
<reference evidence="1 2" key="1">
    <citation type="submission" date="2018-06" db="EMBL/GenBank/DDBJ databases">
        <title>Draft Genome Sequence of a Novel Marine Bacterium Related to the Verrucomicrobia.</title>
        <authorList>
            <person name="Vosseberg J."/>
            <person name="Martijn J."/>
            <person name="Ettema T.J.G."/>
        </authorList>
    </citation>
    <scope>NUCLEOTIDE SEQUENCE [LARGE SCALE GENOMIC DNA]</scope>
    <source>
        <strain evidence="1">TARA_B100001123</strain>
    </source>
</reference>
<proteinExistence type="predicted"/>
<organism evidence="1 2">
    <name type="scientific">Candidatus Moanibacter tarae</name>
    <dbReference type="NCBI Taxonomy" id="2200854"/>
    <lineage>
        <taxon>Bacteria</taxon>
        <taxon>Pseudomonadati</taxon>
        <taxon>Verrucomicrobiota</taxon>
        <taxon>Opitutia</taxon>
        <taxon>Puniceicoccales</taxon>
        <taxon>Puniceicoccales incertae sedis</taxon>
        <taxon>Candidatus Moanibacter</taxon>
    </lineage>
</organism>
<dbReference type="KEGG" id="mtar:DF168_02107"/>
<name>A0A2Z4ARZ5_9BACT</name>
<dbReference type="Proteomes" id="UP000247465">
    <property type="component" value="Chromosome"/>
</dbReference>
<sequence>MEEYLRELSQGTFGLVPARSYNKAEGAGSLVITGAGGEQ</sequence>
<dbReference type="EMBL" id="CP029803">
    <property type="protein sequence ID" value="AWT60882.1"/>
    <property type="molecule type" value="Genomic_DNA"/>
</dbReference>